<dbReference type="EMBL" id="FP929052">
    <property type="protein sequence ID" value="CBL18382.1"/>
    <property type="molecule type" value="Genomic_DNA"/>
</dbReference>
<dbReference type="BioCyc" id="RCHA213810:RUM_RS11650-MONOMER"/>
<dbReference type="STRING" id="213810.RUM_23940"/>
<reference evidence="2" key="2">
    <citation type="submission" date="2010-03" db="EMBL/GenBank/DDBJ databases">
        <authorList>
            <person name="Pajon A."/>
        </authorList>
    </citation>
    <scope>NUCLEOTIDE SEQUENCE</scope>
    <source>
        <strain evidence="2">Type strain: 18P13</strain>
    </source>
</reference>
<evidence type="ECO:0000256" key="1">
    <source>
        <dbReference type="SAM" id="Phobius"/>
    </source>
</evidence>
<reference evidence="2" key="1">
    <citation type="submission" date="2010-03" db="EMBL/GenBank/DDBJ databases">
        <title>The genome sequence of Ruminococcus sp. 18P13.</title>
        <authorList>
            <consortium name="metaHIT consortium -- http://www.metahit.eu/"/>
            <person name="Pajon A."/>
            <person name="Turner K."/>
            <person name="Parkhill J."/>
            <person name="Bernalier A."/>
        </authorList>
    </citation>
    <scope>NUCLEOTIDE SEQUENCE [LARGE SCALE GENOMIC DNA]</scope>
    <source>
        <strain evidence="2">Type strain: 18P13</strain>
    </source>
</reference>
<proteinExistence type="predicted"/>
<accession>D4LFI7</accession>
<dbReference type="InterPro" id="IPR045620">
    <property type="entry name" value="DUF6442"/>
</dbReference>
<dbReference type="Proteomes" id="UP000007054">
    <property type="component" value="Chromosome"/>
</dbReference>
<keyword evidence="1" id="KW-1133">Transmembrane helix</keyword>
<dbReference type="GeneID" id="83157035"/>
<evidence type="ECO:0000313" key="2">
    <source>
        <dbReference type="EMBL" id="CBL18382.1"/>
    </source>
</evidence>
<dbReference type="RefSeq" id="WP_015559288.1">
    <property type="nucleotide sequence ID" value="NC_021039.1"/>
</dbReference>
<feature type="transmembrane region" description="Helical" evidence="1">
    <location>
        <begin position="52"/>
        <end position="72"/>
    </location>
</feature>
<evidence type="ECO:0000313" key="3">
    <source>
        <dbReference type="Proteomes" id="UP000007054"/>
    </source>
</evidence>
<gene>
    <name evidence="2" type="ordered locus">RUM_23940</name>
</gene>
<dbReference type="HOGENOM" id="CLU_2208149_0_0_9"/>
<feature type="transmembrane region" description="Helical" evidence="1">
    <location>
        <begin position="21"/>
        <end position="46"/>
    </location>
</feature>
<sequence>MKREQILERSRREGLDEREQQIYLDAYNFSGSVCVGLCLLLTVGSILRSESFYPYSILVFAAIASSFLYRFVRLRKVSFLGWGLAALVLALVSGVLYLTGWGEAWRN</sequence>
<keyword evidence="3" id="KW-1185">Reference proteome</keyword>
<protein>
    <submittedName>
        <fullName evidence="2">Uncharacterized protein</fullName>
    </submittedName>
</protein>
<keyword evidence="1" id="KW-0812">Transmembrane</keyword>
<feature type="transmembrane region" description="Helical" evidence="1">
    <location>
        <begin position="79"/>
        <end position="98"/>
    </location>
</feature>
<dbReference type="AlphaFoldDB" id="D4LFI7"/>
<organism evidence="2 3">
    <name type="scientific">Ruminococcus champanellensis (strain DSM 18848 / JCM 17042 / KCTC 15320 / 18P13)</name>
    <dbReference type="NCBI Taxonomy" id="213810"/>
    <lineage>
        <taxon>Bacteria</taxon>
        <taxon>Bacillati</taxon>
        <taxon>Bacillota</taxon>
        <taxon>Clostridia</taxon>
        <taxon>Eubacteriales</taxon>
        <taxon>Oscillospiraceae</taxon>
        <taxon>Ruminococcus</taxon>
    </lineage>
</organism>
<dbReference type="PATRIC" id="fig|213810.4.peg.2290"/>
<keyword evidence="1" id="KW-0472">Membrane</keyword>
<dbReference type="Pfam" id="PF20040">
    <property type="entry name" value="DUF6442"/>
    <property type="match status" value="1"/>
</dbReference>
<name>D4LFI7_RUMC1</name>
<dbReference type="KEGG" id="rch:RUM_23940"/>